<dbReference type="Proteomes" id="UP001054945">
    <property type="component" value="Unassembled WGS sequence"/>
</dbReference>
<dbReference type="PROSITE" id="PS50853">
    <property type="entry name" value="FN3"/>
    <property type="match status" value="1"/>
</dbReference>
<sequence>MINGADGRVAYALAPQVSSSRYILFQKSEAPEWEEVQLSEERNSYVFYGLQCGMRYQFYLVAFNVAGRGQPSDVISARTEGTAGRAAAVQSISSPFNTSPSQPARVDSSVQQCVTGAEDSHSDRPDPCQSLHAAHDCPQRCGHHRGGVPVLHAHPLGRYTALPFTFPSYKFKC</sequence>
<evidence type="ECO:0000259" key="1">
    <source>
        <dbReference type="PROSITE" id="PS50853"/>
    </source>
</evidence>
<dbReference type="InterPro" id="IPR036116">
    <property type="entry name" value="FN3_sf"/>
</dbReference>
<dbReference type="CDD" id="cd00063">
    <property type="entry name" value="FN3"/>
    <property type="match status" value="1"/>
</dbReference>
<evidence type="ECO:0000313" key="3">
    <source>
        <dbReference type="Proteomes" id="UP001054945"/>
    </source>
</evidence>
<dbReference type="Pfam" id="PF00041">
    <property type="entry name" value="fn3"/>
    <property type="match status" value="1"/>
</dbReference>
<dbReference type="SUPFAM" id="SSF49265">
    <property type="entry name" value="Fibronectin type III"/>
    <property type="match status" value="1"/>
</dbReference>
<keyword evidence="3" id="KW-1185">Reference proteome</keyword>
<dbReference type="EMBL" id="BPLR01001472">
    <property type="protein sequence ID" value="GIZ02561.1"/>
    <property type="molecule type" value="Genomic_DNA"/>
</dbReference>
<name>A0AAV4Y807_CAEEX</name>
<accession>A0AAV4Y807</accession>
<organism evidence="2 3">
    <name type="scientific">Caerostris extrusa</name>
    <name type="common">Bark spider</name>
    <name type="synonym">Caerostris bankana</name>
    <dbReference type="NCBI Taxonomy" id="172846"/>
    <lineage>
        <taxon>Eukaryota</taxon>
        <taxon>Metazoa</taxon>
        <taxon>Ecdysozoa</taxon>
        <taxon>Arthropoda</taxon>
        <taxon>Chelicerata</taxon>
        <taxon>Arachnida</taxon>
        <taxon>Araneae</taxon>
        <taxon>Araneomorphae</taxon>
        <taxon>Entelegynae</taxon>
        <taxon>Araneoidea</taxon>
        <taxon>Araneidae</taxon>
        <taxon>Caerostris</taxon>
    </lineage>
</organism>
<dbReference type="InterPro" id="IPR003961">
    <property type="entry name" value="FN3_dom"/>
</dbReference>
<dbReference type="AlphaFoldDB" id="A0AAV4Y807"/>
<feature type="domain" description="Fibronectin type-III" evidence="1">
    <location>
        <begin position="1"/>
        <end position="82"/>
    </location>
</feature>
<evidence type="ECO:0000313" key="2">
    <source>
        <dbReference type="EMBL" id="GIZ02561.1"/>
    </source>
</evidence>
<dbReference type="InterPro" id="IPR013783">
    <property type="entry name" value="Ig-like_fold"/>
</dbReference>
<dbReference type="Gene3D" id="2.60.40.10">
    <property type="entry name" value="Immunoglobulins"/>
    <property type="match status" value="1"/>
</dbReference>
<gene>
    <name evidence="2" type="primary">Dscam2_90</name>
    <name evidence="2" type="ORF">CEXT_85631</name>
</gene>
<reference evidence="2 3" key="1">
    <citation type="submission" date="2021-06" db="EMBL/GenBank/DDBJ databases">
        <title>Caerostris extrusa draft genome.</title>
        <authorList>
            <person name="Kono N."/>
            <person name="Arakawa K."/>
        </authorList>
    </citation>
    <scope>NUCLEOTIDE SEQUENCE [LARGE SCALE GENOMIC DNA]</scope>
</reference>
<proteinExistence type="predicted"/>
<protein>
    <submittedName>
        <fullName evidence="2">Down syndrome cell adhesion molecule-like protein Dscam2</fullName>
    </submittedName>
</protein>
<comment type="caution">
    <text evidence="2">The sequence shown here is derived from an EMBL/GenBank/DDBJ whole genome shotgun (WGS) entry which is preliminary data.</text>
</comment>